<dbReference type="InterPro" id="IPR005176">
    <property type="entry name" value="PONY_dom"/>
</dbReference>
<dbReference type="Proteomes" id="UP000053317">
    <property type="component" value="Unassembled WGS sequence"/>
</dbReference>
<dbReference type="PANTHER" id="PTHR12281:SF31">
    <property type="entry name" value="DCN1-LIKE PROTEIN 3"/>
    <property type="match status" value="1"/>
</dbReference>
<dbReference type="AlphaFoldDB" id="A0A0G2EDZ7"/>
<dbReference type="Gene3D" id="1.10.238.10">
    <property type="entry name" value="EF-hand"/>
    <property type="match status" value="1"/>
</dbReference>
<dbReference type="GO" id="GO:0097602">
    <property type="term" value="F:cullin family protein binding"/>
    <property type="evidence" value="ECO:0007669"/>
    <property type="project" value="TreeGrafter"/>
</dbReference>
<keyword evidence="4" id="KW-1185">Reference proteome</keyword>
<name>A0A0G2EDZ7_PHACM</name>
<organism evidence="3 4">
    <name type="scientific">Phaeomoniella chlamydospora</name>
    <name type="common">Phaeoacremonium chlamydosporum</name>
    <dbReference type="NCBI Taxonomy" id="158046"/>
    <lineage>
        <taxon>Eukaryota</taxon>
        <taxon>Fungi</taxon>
        <taxon>Dikarya</taxon>
        <taxon>Ascomycota</taxon>
        <taxon>Pezizomycotina</taxon>
        <taxon>Eurotiomycetes</taxon>
        <taxon>Chaetothyriomycetidae</taxon>
        <taxon>Phaeomoniellales</taxon>
        <taxon>Phaeomoniellaceae</taxon>
        <taxon>Phaeomoniella</taxon>
    </lineage>
</organism>
<reference evidence="3 4" key="2">
    <citation type="submission" date="2015-05" db="EMBL/GenBank/DDBJ databases">
        <authorList>
            <person name="Morales-Cruz A."/>
            <person name="Amrine K.C."/>
            <person name="Cantu D."/>
        </authorList>
    </citation>
    <scope>NUCLEOTIDE SEQUENCE [LARGE SCALE GENOMIC DNA]</scope>
    <source>
        <strain evidence="3">UCRPC4</strain>
    </source>
</reference>
<dbReference type="Gene3D" id="1.10.238.200">
    <property type="entry name" value="Cullin, PONY binding domain"/>
    <property type="match status" value="1"/>
</dbReference>
<gene>
    <name evidence="3" type="ORF">UCRPC4_g03823</name>
</gene>
<dbReference type="Pfam" id="PF03556">
    <property type="entry name" value="Cullin_binding"/>
    <property type="match status" value="1"/>
</dbReference>
<protein>
    <recommendedName>
        <fullName evidence="1">Defective in cullin neddylation protein</fullName>
    </recommendedName>
</protein>
<evidence type="ECO:0000313" key="4">
    <source>
        <dbReference type="Proteomes" id="UP000053317"/>
    </source>
</evidence>
<evidence type="ECO:0000259" key="2">
    <source>
        <dbReference type="PROSITE" id="PS51229"/>
    </source>
</evidence>
<feature type="domain" description="DCUN1" evidence="2">
    <location>
        <begin position="53"/>
        <end position="283"/>
    </location>
</feature>
<comment type="function">
    <text evidence="1">Neddylation of cullins play an essential role in the regulation of SCF-type complexes activity.</text>
</comment>
<dbReference type="InterPro" id="IPR014764">
    <property type="entry name" value="DCN-prot"/>
</dbReference>
<dbReference type="PROSITE" id="PS51229">
    <property type="entry name" value="DCUN1"/>
    <property type="match status" value="1"/>
</dbReference>
<dbReference type="OrthoDB" id="27198at2759"/>
<dbReference type="InterPro" id="IPR042460">
    <property type="entry name" value="DCN1-like_PONY"/>
</dbReference>
<comment type="caution">
    <text evidence="3">The sequence shown here is derived from an EMBL/GenBank/DDBJ whole genome shotgun (WGS) entry which is preliminary data.</text>
</comment>
<dbReference type="GO" id="GO:0000151">
    <property type="term" value="C:ubiquitin ligase complex"/>
    <property type="evidence" value="ECO:0007669"/>
    <property type="project" value="TreeGrafter"/>
</dbReference>
<accession>A0A0G2EDZ7</accession>
<dbReference type="GO" id="GO:0031624">
    <property type="term" value="F:ubiquitin conjugating enzyme binding"/>
    <property type="evidence" value="ECO:0007669"/>
    <property type="project" value="TreeGrafter"/>
</dbReference>
<dbReference type="PANTHER" id="PTHR12281">
    <property type="entry name" value="RP42 RELATED"/>
    <property type="match status" value="1"/>
</dbReference>
<dbReference type="GO" id="GO:0045116">
    <property type="term" value="P:protein neddylation"/>
    <property type="evidence" value="ECO:0007669"/>
    <property type="project" value="TreeGrafter"/>
</dbReference>
<sequence length="296" mass="33251">MTKRDKVLFYARKTGYNPSADRTPRTVIGDLANIVISTDSFYQSGQGSSASAAGQQALSKLFDKYRDDAVSYPDRIGVEGISSYLEDLSVRPDEVVCLGLMELLNAPTIGELHRKQFIDGWLHIPPPPGRGSGFAPTCETIPRQEAYAKQLRSAIQTDEGTFRKIYRYTFNICRPEGQRNVPAEVATEMWRLFFSPENGGIDIKSDSGTPWLDWWIEYYEAKVKRPVNKDLWNMFGEMVFKIQEEEAKGVTTTDGNGYKAGFGWWSEEGAWPGAVDEFVEWVAERRKGAGVGMDVS</sequence>
<reference evidence="3 4" key="1">
    <citation type="submission" date="2015-05" db="EMBL/GenBank/DDBJ databases">
        <title>Distinctive expansion of gene families associated with plant cell wall degradation and secondary metabolism in the genomes of grapevine trunk pathogens.</title>
        <authorList>
            <person name="Lawrence D.P."/>
            <person name="Travadon R."/>
            <person name="Rolshausen P.E."/>
            <person name="Baumgartner K."/>
        </authorList>
    </citation>
    <scope>NUCLEOTIDE SEQUENCE [LARGE SCALE GENOMIC DNA]</scope>
    <source>
        <strain evidence="3">UCRPC4</strain>
    </source>
</reference>
<evidence type="ECO:0000313" key="3">
    <source>
        <dbReference type="EMBL" id="KKY21127.1"/>
    </source>
</evidence>
<dbReference type="GO" id="GO:0032182">
    <property type="term" value="F:ubiquitin-like protein binding"/>
    <property type="evidence" value="ECO:0007669"/>
    <property type="project" value="TreeGrafter"/>
</dbReference>
<proteinExistence type="predicted"/>
<evidence type="ECO:0000256" key="1">
    <source>
        <dbReference type="RuleBase" id="RU410713"/>
    </source>
</evidence>
<dbReference type="EMBL" id="LCWF01000087">
    <property type="protein sequence ID" value="KKY21127.1"/>
    <property type="molecule type" value="Genomic_DNA"/>
</dbReference>